<dbReference type="GO" id="GO:0005789">
    <property type="term" value="C:endoplasmic reticulum membrane"/>
    <property type="evidence" value="ECO:0007669"/>
    <property type="project" value="TreeGrafter"/>
</dbReference>
<feature type="transmembrane region" description="Helical" evidence="7">
    <location>
        <begin position="569"/>
        <end position="592"/>
    </location>
</feature>
<evidence type="ECO:0000256" key="3">
    <source>
        <dbReference type="ARBA" id="ARBA00022692"/>
    </source>
</evidence>
<evidence type="ECO:0000256" key="2">
    <source>
        <dbReference type="ARBA" id="ARBA00008803"/>
    </source>
</evidence>
<evidence type="ECO:0000256" key="5">
    <source>
        <dbReference type="ARBA" id="ARBA00023136"/>
    </source>
</evidence>
<feature type="region of interest" description="Disordered" evidence="6">
    <location>
        <begin position="16"/>
        <end position="77"/>
    </location>
</feature>
<dbReference type="PANTHER" id="PTHR13317">
    <property type="entry name" value="TRANSMEMBRANE ANTERIOR POSTERIOR TRANSFORMATION PROTEIN 1 HOMOLOG"/>
    <property type="match status" value="1"/>
</dbReference>
<feature type="compositionally biased region" description="Basic and acidic residues" evidence="6">
    <location>
        <begin position="40"/>
        <end position="49"/>
    </location>
</feature>
<evidence type="ECO:0000313" key="8">
    <source>
        <dbReference type="EMBL" id="CAK0784076.1"/>
    </source>
</evidence>
<evidence type="ECO:0000313" key="9">
    <source>
        <dbReference type="Proteomes" id="UP001314263"/>
    </source>
</evidence>
<gene>
    <name evidence="8" type="ORF">CVIRNUC_007279</name>
</gene>
<dbReference type="PANTHER" id="PTHR13317:SF4">
    <property type="entry name" value="TRANSMEMBRANE ANTERIOR POSTERIOR TRANSFORMATION PROTEIN 1 HOMOLOG"/>
    <property type="match status" value="1"/>
</dbReference>
<feature type="compositionally biased region" description="Low complexity" evidence="6">
    <location>
        <begin position="145"/>
        <end position="160"/>
    </location>
</feature>
<evidence type="ECO:0000256" key="1">
    <source>
        <dbReference type="ARBA" id="ARBA00004141"/>
    </source>
</evidence>
<keyword evidence="5 7" id="KW-0472">Membrane</keyword>
<organism evidence="8 9">
    <name type="scientific">Coccomyxa viridis</name>
    <dbReference type="NCBI Taxonomy" id="1274662"/>
    <lineage>
        <taxon>Eukaryota</taxon>
        <taxon>Viridiplantae</taxon>
        <taxon>Chlorophyta</taxon>
        <taxon>core chlorophytes</taxon>
        <taxon>Trebouxiophyceae</taxon>
        <taxon>Trebouxiophyceae incertae sedis</taxon>
        <taxon>Coccomyxaceae</taxon>
        <taxon>Coccomyxa</taxon>
    </lineage>
</organism>
<evidence type="ECO:0000256" key="4">
    <source>
        <dbReference type="ARBA" id="ARBA00022989"/>
    </source>
</evidence>
<feature type="region of interest" description="Disordered" evidence="6">
    <location>
        <begin position="133"/>
        <end position="204"/>
    </location>
</feature>
<sequence length="610" mass="66451">MGVTRRNTFDIFEETREEAGIASNGQAQLVSKKKRKKKRGTADSTHDSQEQAASGSVSPVCESNGQSGSDAEQAFTPARLETIRDSKQDTARGNGGMHNSASGNLIQKRLLCGSSTDLASSICPARCPGVPSLGAKEDSRTQHVDAAASASSQEGAQDAAVPESNAWIHSPRRGRRGDLSVPPSPSKARRAAEEAEAAANAGTAPPNSTFGQYLWAELNPNTAAPPSAIRHGLIERQRVYNAMIIIPYQLERLLWYGLLVCLDSFLAVFTVLPVRFAKAVAALAQPHRGVGLQGDQLFDLLCVLIFGVTLAFLRLLPAGTIYFWLKDLTQEFLKLHVVHSAVEIFDKISCSFVVDALEALSGTCGLYLSSSGRRWHAVQLLADTLMALGLIMFHSTVLICQFMTFSVAINSKRSNALIALLIASNFVEIKGTIFKRFDPSKLFILVGQDVTERFHLLLTMVFVAVEEMDNSGSSAPSLELLRRCTYIFGAEIIIDIIKHAVLTKLNDIRPAVYQRFMKDVCEKAKGGQSHTAHRVVAFEPYAPAALFLRIALTLLVLKGEQLRLTFTPVRTASLVLTCTAMWMALFGAKALLGFSLRGIAQHFLQRHPKA</sequence>
<accession>A0AAV1IB31</accession>
<proteinExistence type="inferred from homology"/>
<keyword evidence="3 7" id="KW-0812">Transmembrane</keyword>
<feature type="transmembrane region" description="Helical" evidence="7">
    <location>
        <begin position="535"/>
        <end position="557"/>
    </location>
</feature>
<reference evidence="8 9" key="1">
    <citation type="submission" date="2023-10" db="EMBL/GenBank/DDBJ databases">
        <authorList>
            <person name="Maclean D."/>
            <person name="Macfadyen A."/>
        </authorList>
    </citation>
    <scope>NUCLEOTIDE SEQUENCE [LARGE SCALE GENOMIC DNA]</scope>
</reference>
<name>A0AAV1IB31_9CHLO</name>
<keyword evidence="9" id="KW-1185">Reference proteome</keyword>
<dbReference type="EMBL" id="CAUYUE010000010">
    <property type="protein sequence ID" value="CAK0784076.1"/>
    <property type="molecule type" value="Genomic_DNA"/>
</dbReference>
<keyword evidence="4 7" id="KW-1133">Transmembrane helix</keyword>
<dbReference type="AlphaFoldDB" id="A0AAV1IB31"/>
<comment type="caution">
    <text evidence="8">The sequence shown here is derived from an EMBL/GenBank/DDBJ whole genome shotgun (WGS) entry which is preliminary data.</text>
</comment>
<protein>
    <submittedName>
        <fullName evidence="8">Uncharacterized protein</fullName>
    </submittedName>
</protein>
<feature type="compositionally biased region" description="Polar residues" evidence="6">
    <location>
        <begin position="50"/>
        <end position="70"/>
    </location>
</feature>
<evidence type="ECO:0000256" key="6">
    <source>
        <dbReference type="SAM" id="MobiDB-lite"/>
    </source>
</evidence>
<comment type="similarity">
    <text evidence="2">Belongs to the TAPT1 family.</text>
</comment>
<evidence type="ECO:0000256" key="7">
    <source>
        <dbReference type="SAM" id="Phobius"/>
    </source>
</evidence>
<feature type="transmembrane region" description="Helical" evidence="7">
    <location>
        <begin position="380"/>
        <end position="404"/>
    </location>
</feature>
<dbReference type="InterPro" id="IPR008010">
    <property type="entry name" value="Tatp1"/>
</dbReference>
<dbReference type="Proteomes" id="UP001314263">
    <property type="component" value="Unassembled WGS sequence"/>
</dbReference>
<comment type="subcellular location">
    <subcellularLocation>
        <location evidence="1">Membrane</location>
        <topology evidence="1">Multi-pass membrane protein</topology>
    </subcellularLocation>
</comment>
<feature type="transmembrane region" description="Helical" evidence="7">
    <location>
        <begin position="297"/>
        <end position="324"/>
    </location>
</feature>
<feature type="transmembrane region" description="Helical" evidence="7">
    <location>
        <begin position="253"/>
        <end position="276"/>
    </location>
</feature>
<dbReference type="Pfam" id="PF05346">
    <property type="entry name" value="DUF747"/>
    <property type="match status" value="1"/>
</dbReference>